<dbReference type="InterPro" id="IPR004875">
    <property type="entry name" value="DDE_SF_endonuclease_dom"/>
</dbReference>
<accession>A0A0D0DD09</accession>
<keyword evidence="3" id="KW-1185">Reference proteome</keyword>
<dbReference type="AlphaFoldDB" id="A0A0D0DD09"/>
<dbReference type="Pfam" id="PF03184">
    <property type="entry name" value="DDE_1"/>
    <property type="match status" value="1"/>
</dbReference>
<name>A0A0D0DD09_9AGAM</name>
<organism evidence="2 3">
    <name type="scientific">Paxillus rubicundulus Ve08.2h10</name>
    <dbReference type="NCBI Taxonomy" id="930991"/>
    <lineage>
        <taxon>Eukaryota</taxon>
        <taxon>Fungi</taxon>
        <taxon>Dikarya</taxon>
        <taxon>Basidiomycota</taxon>
        <taxon>Agaricomycotina</taxon>
        <taxon>Agaricomycetes</taxon>
        <taxon>Agaricomycetidae</taxon>
        <taxon>Boletales</taxon>
        <taxon>Paxilineae</taxon>
        <taxon>Paxillaceae</taxon>
        <taxon>Paxillus</taxon>
    </lineage>
</organism>
<protein>
    <recommendedName>
        <fullName evidence="1">DDE-1 domain-containing protein</fullName>
    </recommendedName>
</protein>
<dbReference type="GO" id="GO:0003676">
    <property type="term" value="F:nucleic acid binding"/>
    <property type="evidence" value="ECO:0007669"/>
    <property type="project" value="InterPro"/>
</dbReference>
<evidence type="ECO:0000259" key="1">
    <source>
        <dbReference type="Pfam" id="PF03184"/>
    </source>
</evidence>
<gene>
    <name evidence="2" type="ORF">PAXRUDRAFT_154433</name>
</gene>
<dbReference type="HOGENOM" id="CLU_046752_2_0_1"/>
<dbReference type="OrthoDB" id="3341102at2759"/>
<reference evidence="2 3" key="1">
    <citation type="submission" date="2014-04" db="EMBL/GenBank/DDBJ databases">
        <authorList>
            <consortium name="DOE Joint Genome Institute"/>
            <person name="Kuo A."/>
            <person name="Kohler A."/>
            <person name="Jargeat P."/>
            <person name="Nagy L.G."/>
            <person name="Floudas D."/>
            <person name="Copeland A."/>
            <person name="Barry K.W."/>
            <person name="Cichocki N."/>
            <person name="Veneault-Fourrey C."/>
            <person name="LaButti K."/>
            <person name="Lindquist E.A."/>
            <person name="Lipzen A."/>
            <person name="Lundell T."/>
            <person name="Morin E."/>
            <person name="Murat C."/>
            <person name="Sun H."/>
            <person name="Tunlid A."/>
            <person name="Henrissat B."/>
            <person name="Grigoriev I.V."/>
            <person name="Hibbett D.S."/>
            <person name="Martin F."/>
            <person name="Nordberg H.P."/>
            <person name="Cantor M.N."/>
            <person name="Hua S.X."/>
        </authorList>
    </citation>
    <scope>NUCLEOTIDE SEQUENCE [LARGE SCALE GENOMIC DNA]</scope>
    <source>
        <strain evidence="2 3">Ve08.2h10</strain>
    </source>
</reference>
<evidence type="ECO:0000313" key="3">
    <source>
        <dbReference type="Proteomes" id="UP000054538"/>
    </source>
</evidence>
<evidence type="ECO:0000313" key="2">
    <source>
        <dbReference type="EMBL" id="KIK82151.1"/>
    </source>
</evidence>
<reference evidence="3" key="2">
    <citation type="submission" date="2015-01" db="EMBL/GenBank/DDBJ databases">
        <title>Evolutionary Origins and Diversification of the Mycorrhizal Mutualists.</title>
        <authorList>
            <consortium name="DOE Joint Genome Institute"/>
            <consortium name="Mycorrhizal Genomics Consortium"/>
            <person name="Kohler A."/>
            <person name="Kuo A."/>
            <person name="Nagy L.G."/>
            <person name="Floudas D."/>
            <person name="Copeland A."/>
            <person name="Barry K.W."/>
            <person name="Cichocki N."/>
            <person name="Veneault-Fourrey C."/>
            <person name="LaButti K."/>
            <person name="Lindquist E.A."/>
            <person name="Lipzen A."/>
            <person name="Lundell T."/>
            <person name="Morin E."/>
            <person name="Murat C."/>
            <person name="Riley R."/>
            <person name="Ohm R."/>
            <person name="Sun H."/>
            <person name="Tunlid A."/>
            <person name="Henrissat B."/>
            <person name="Grigoriev I.V."/>
            <person name="Hibbett D.S."/>
            <person name="Martin F."/>
        </authorList>
    </citation>
    <scope>NUCLEOTIDE SEQUENCE [LARGE SCALE GENOMIC DNA]</scope>
    <source>
        <strain evidence="3">Ve08.2h10</strain>
    </source>
</reference>
<dbReference type="EMBL" id="KN825671">
    <property type="protein sequence ID" value="KIK82151.1"/>
    <property type="molecule type" value="Genomic_DNA"/>
</dbReference>
<dbReference type="Proteomes" id="UP000054538">
    <property type="component" value="Unassembled WGS sequence"/>
</dbReference>
<sequence>MGAGLPFHNLCWSMHKSTWAAQKFPQNVEEVCHEQFLRLALTICDYLIHSPSFYVNIDQTNVVYQPPSSSTYDEIGAKQVAVIGQEEKCAFSLVVGISAAGDLLPFQVIYQGKSKRSLPSTKAPEYNFTVFCHDKAINIGLKFEYSNTDTYWSTYELMCSYVNTILIPYWTKEKLAFNAPTDQECLLQLDCWTIHSSVAFCTWLDKTWPWIKYRYVPAGTTGVAQPCDFGIQ</sequence>
<feature type="domain" description="DDE-1" evidence="1">
    <location>
        <begin position="95"/>
        <end position="231"/>
    </location>
</feature>
<dbReference type="InParanoid" id="A0A0D0DD09"/>
<proteinExistence type="predicted"/>